<dbReference type="EMBL" id="JABBYB010000001">
    <property type="protein sequence ID" value="NMP01556.1"/>
    <property type="molecule type" value="Genomic_DNA"/>
</dbReference>
<organism evidence="2 3">
    <name type="scientific">Pseudoalteromonas arctica</name>
    <dbReference type="NCBI Taxonomy" id="394751"/>
    <lineage>
        <taxon>Bacteria</taxon>
        <taxon>Pseudomonadati</taxon>
        <taxon>Pseudomonadota</taxon>
        <taxon>Gammaproteobacteria</taxon>
        <taxon>Alteromonadales</taxon>
        <taxon>Pseudoalteromonadaceae</taxon>
        <taxon>Pseudoalteromonas</taxon>
    </lineage>
</organism>
<reference evidence="2 3" key="1">
    <citation type="submission" date="2020-04" db="EMBL/GenBank/DDBJ databases">
        <title>Genome sequencing and assembly of Pseudoalteromonas arctica.</title>
        <authorList>
            <person name="Cook G.M."/>
        </authorList>
    </citation>
    <scope>NUCLEOTIDE SEQUENCE [LARGE SCALE GENOMIC DNA]</scope>
    <source>
        <strain evidence="2 3">NEC-BIFX-2020_001</strain>
    </source>
</reference>
<keyword evidence="1" id="KW-1133">Transmembrane helix</keyword>
<evidence type="ECO:0000256" key="1">
    <source>
        <dbReference type="SAM" id="Phobius"/>
    </source>
</evidence>
<name>A0AAP6Y0M3_9GAMM</name>
<feature type="transmembrane region" description="Helical" evidence="1">
    <location>
        <begin position="12"/>
        <end position="32"/>
    </location>
</feature>
<protein>
    <submittedName>
        <fullName evidence="2">Uncharacterized protein</fullName>
    </submittedName>
</protein>
<evidence type="ECO:0000313" key="2">
    <source>
        <dbReference type="EMBL" id="NMP01556.1"/>
    </source>
</evidence>
<sequence length="161" mass="19118">MMEIYYETTISFNCIEFLPYVLFLVISLIFIGKLKKLYDLYIKLFFKFNFFVLFFIFIIYNLASTASLYSKMQYIAKIKSLEQRVVTGEIEKLVEKEGASRTQSFSVSGVFFKYNNYQTAPYFFANRKYNDKAIFDGGYVEIHYIQDNGNNYITKLFIEKD</sequence>
<accession>A0AAP6Y0M3</accession>
<keyword evidence="1" id="KW-0812">Transmembrane</keyword>
<evidence type="ECO:0000313" key="3">
    <source>
        <dbReference type="Proteomes" id="UP000549590"/>
    </source>
</evidence>
<dbReference type="AlphaFoldDB" id="A0AAP6Y0M3"/>
<proteinExistence type="predicted"/>
<comment type="caution">
    <text evidence="2">The sequence shown here is derived from an EMBL/GenBank/DDBJ whole genome shotgun (WGS) entry which is preliminary data.</text>
</comment>
<dbReference type="Proteomes" id="UP000549590">
    <property type="component" value="Unassembled WGS sequence"/>
</dbReference>
<feature type="transmembrane region" description="Helical" evidence="1">
    <location>
        <begin position="44"/>
        <end position="63"/>
    </location>
</feature>
<dbReference type="RefSeq" id="WP_169043677.1">
    <property type="nucleotide sequence ID" value="NZ_JABBYB010000001.1"/>
</dbReference>
<keyword evidence="1" id="KW-0472">Membrane</keyword>
<gene>
    <name evidence="2" type="ORF">HHE94_02290</name>
</gene>